<name>A0AAD7HU08_9AGAR</name>
<dbReference type="Proteomes" id="UP001215598">
    <property type="component" value="Unassembled WGS sequence"/>
</dbReference>
<feature type="compositionally biased region" description="Polar residues" evidence="1">
    <location>
        <begin position="203"/>
        <end position="219"/>
    </location>
</feature>
<organism evidence="2 3">
    <name type="scientific">Mycena metata</name>
    <dbReference type="NCBI Taxonomy" id="1033252"/>
    <lineage>
        <taxon>Eukaryota</taxon>
        <taxon>Fungi</taxon>
        <taxon>Dikarya</taxon>
        <taxon>Basidiomycota</taxon>
        <taxon>Agaricomycotina</taxon>
        <taxon>Agaricomycetes</taxon>
        <taxon>Agaricomycetidae</taxon>
        <taxon>Agaricales</taxon>
        <taxon>Marasmiineae</taxon>
        <taxon>Mycenaceae</taxon>
        <taxon>Mycena</taxon>
    </lineage>
</organism>
<evidence type="ECO:0000313" key="3">
    <source>
        <dbReference type="Proteomes" id="UP001215598"/>
    </source>
</evidence>
<dbReference type="AlphaFoldDB" id="A0AAD7HU08"/>
<evidence type="ECO:0000313" key="2">
    <source>
        <dbReference type="EMBL" id="KAJ7728193.1"/>
    </source>
</evidence>
<sequence length="226" mass="24830">MNYGSAITTTGEPPRHPNLEFLALRGADTSLALNHVTLSALDTLEIMYYPDLPVLLSFFTRSACALRRLVISMEKFQPVELTAFLAALPALESLQLVMCGDLNGVILCLTQPALLPALRALEIAATDPKVDYAAILAFLRTCPPQSRGCRVAVEDPNPDMKHMARSMRMSEQEYREVIGGDIFEYQQALHGPTPRHAGRPWFDSSSMLSGNPNASSSSCHECVRTH</sequence>
<gene>
    <name evidence="2" type="ORF">B0H16DRAFT_243864</name>
</gene>
<reference evidence="2" key="1">
    <citation type="submission" date="2023-03" db="EMBL/GenBank/DDBJ databases">
        <title>Massive genome expansion in bonnet fungi (Mycena s.s.) driven by repeated elements and novel gene families across ecological guilds.</title>
        <authorList>
            <consortium name="Lawrence Berkeley National Laboratory"/>
            <person name="Harder C.B."/>
            <person name="Miyauchi S."/>
            <person name="Viragh M."/>
            <person name="Kuo A."/>
            <person name="Thoen E."/>
            <person name="Andreopoulos B."/>
            <person name="Lu D."/>
            <person name="Skrede I."/>
            <person name="Drula E."/>
            <person name="Henrissat B."/>
            <person name="Morin E."/>
            <person name="Kohler A."/>
            <person name="Barry K."/>
            <person name="LaButti K."/>
            <person name="Morin E."/>
            <person name="Salamov A."/>
            <person name="Lipzen A."/>
            <person name="Mereny Z."/>
            <person name="Hegedus B."/>
            <person name="Baldrian P."/>
            <person name="Stursova M."/>
            <person name="Weitz H."/>
            <person name="Taylor A."/>
            <person name="Grigoriev I.V."/>
            <person name="Nagy L.G."/>
            <person name="Martin F."/>
            <person name="Kauserud H."/>
        </authorList>
    </citation>
    <scope>NUCLEOTIDE SEQUENCE</scope>
    <source>
        <strain evidence="2">CBHHK182m</strain>
    </source>
</reference>
<evidence type="ECO:0000256" key="1">
    <source>
        <dbReference type="SAM" id="MobiDB-lite"/>
    </source>
</evidence>
<feature type="region of interest" description="Disordered" evidence="1">
    <location>
        <begin position="194"/>
        <end position="226"/>
    </location>
</feature>
<dbReference type="Gene3D" id="3.80.10.10">
    <property type="entry name" value="Ribonuclease Inhibitor"/>
    <property type="match status" value="1"/>
</dbReference>
<dbReference type="InterPro" id="IPR032675">
    <property type="entry name" value="LRR_dom_sf"/>
</dbReference>
<dbReference type="EMBL" id="JARKIB010000174">
    <property type="protein sequence ID" value="KAJ7728193.1"/>
    <property type="molecule type" value="Genomic_DNA"/>
</dbReference>
<proteinExistence type="predicted"/>
<keyword evidence="3" id="KW-1185">Reference proteome</keyword>
<comment type="caution">
    <text evidence="2">The sequence shown here is derived from an EMBL/GenBank/DDBJ whole genome shotgun (WGS) entry which is preliminary data.</text>
</comment>
<protein>
    <recommendedName>
        <fullName evidence="4">F-box domain-containing protein</fullName>
    </recommendedName>
</protein>
<evidence type="ECO:0008006" key="4">
    <source>
        <dbReference type="Google" id="ProtNLM"/>
    </source>
</evidence>
<dbReference type="SUPFAM" id="SSF52047">
    <property type="entry name" value="RNI-like"/>
    <property type="match status" value="1"/>
</dbReference>
<accession>A0AAD7HU08</accession>